<dbReference type="CDD" id="cd02440">
    <property type="entry name" value="AdoMet_MTases"/>
    <property type="match status" value="1"/>
</dbReference>
<dbReference type="STRING" id="602072.A0A1R3RA91"/>
<dbReference type="InterPro" id="IPR025714">
    <property type="entry name" value="Methyltranfer_dom"/>
</dbReference>
<dbReference type="EMBL" id="KV907511">
    <property type="protein sequence ID" value="OOF91399.1"/>
    <property type="molecule type" value="Genomic_DNA"/>
</dbReference>
<dbReference type="Gene3D" id="3.40.50.150">
    <property type="entry name" value="Vaccinia Virus protein VP39"/>
    <property type="match status" value="1"/>
</dbReference>
<dbReference type="VEuPathDB" id="FungiDB:ASPCADRAFT_177418"/>
<dbReference type="AlphaFoldDB" id="A0A1R3RA91"/>
<dbReference type="Proteomes" id="UP000188318">
    <property type="component" value="Unassembled WGS sequence"/>
</dbReference>
<dbReference type="OMA" id="MIHVWAR"/>
<gene>
    <name evidence="2" type="ORF">ASPCADRAFT_177418</name>
</gene>
<organism evidence="2 3">
    <name type="scientific">Aspergillus carbonarius (strain ITEM 5010)</name>
    <dbReference type="NCBI Taxonomy" id="602072"/>
    <lineage>
        <taxon>Eukaryota</taxon>
        <taxon>Fungi</taxon>
        <taxon>Dikarya</taxon>
        <taxon>Ascomycota</taxon>
        <taxon>Pezizomycotina</taxon>
        <taxon>Eurotiomycetes</taxon>
        <taxon>Eurotiomycetidae</taxon>
        <taxon>Eurotiales</taxon>
        <taxon>Aspergillaceae</taxon>
        <taxon>Aspergillus</taxon>
        <taxon>Aspergillus subgen. Circumdati</taxon>
    </lineage>
</organism>
<dbReference type="PANTHER" id="PTHR43591">
    <property type="entry name" value="METHYLTRANSFERASE"/>
    <property type="match status" value="1"/>
</dbReference>
<evidence type="ECO:0000313" key="3">
    <source>
        <dbReference type="Proteomes" id="UP000188318"/>
    </source>
</evidence>
<accession>A0A1R3RA91</accession>
<evidence type="ECO:0000313" key="2">
    <source>
        <dbReference type="EMBL" id="OOF91399.1"/>
    </source>
</evidence>
<sequence>MTTYTTNHTAPVLATHNWRTLTNSASYLLPHLHPSMQILDIGCGPGSITIDFARRVPTGHVTGLEPVPEPLTFARDLAASQSIPNITFQVGDIHALPFEDNTFDLVHVHQVLQHISDPVRALTEMRRVVKPGGIVAARESSAMSWYPEGNGGIRKWVELTGRVGREKGGNPHPGEKIHVWAVEAGFEREMVKRSAGAWCFSSDEERRYWGGSMAGRAKVGGSKWADLVVEGGYATREELEGVVKGWEEWVDCEDGWFGVLHGEIVCWK</sequence>
<dbReference type="Pfam" id="PF13847">
    <property type="entry name" value="Methyltransf_31"/>
    <property type="match status" value="1"/>
</dbReference>
<dbReference type="InterPro" id="IPR029063">
    <property type="entry name" value="SAM-dependent_MTases_sf"/>
</dbReference>
<keyword evidence="3" id="KW-1185">Reference proteome</keyword>
<reference evidence="3" key="1">
    <citation type="journal article" date="2017" name="Genome Biol.">
        <title>Comparative genomics reveals high biological diversity and specific adaptations in the industrially and medically important fungal genus Aspergillus.</title>
        <authorList>
            <person name="de Vries R.P."/>
            <person name="Riley R."/>
            <person name="Wiebenga A."/>
            <person name="Aguilar-Osorio G."/>
            <person name="Amillis S."/>
            <person name="Uchima C.A."/>
            <person name="Anderluh G."/>
            <person name="Asadollahi M."/>
            <person name="Askin M."/>
            <person name="Barry K."/>
            <person name="Battaglia E."/>
            <person name="Bayram O."/>
            <person name="Benocci T."/>
            <person name="Braus-Stromeyer S.A."/>
            <person name="Caldana C."/>
            <person name="Canovas D."/>
            <person name="Cerqueira G.C."/>
            <person name="Chen F."/>
            <person name="Chen W."/>
            <person name="Choi C."/>
            <person name="Clum A."/>
            <person name="Dos Santos R.A."/>
            <person name="Damasio A.R."/>
            <person name="Diallinas G."/>
            <person name="Emri T."/>
            <person name="Fekete E."/>
            <person name="Flipphi M."/>
            <person name="Freyberg S."/>
            <person name="Gallo A."/>
            <person name="Gournas C."/>
            <person name="Habgood R."/>
            <person name="Hainaut M."/>
            <person name="Harispe M.L."/>
            <person name="Henrissat B."/>
            <person name="Hilden K.S."/>
            <person name="Hope R."/>
            <person name="Hossain A."/>
            <person name="Karabika E."/>
            <person name="Karaffa L."/>
            <person name="Karanyi Z."/>
            <person name="Krasevec N."/>
            <person name="Kuo A."/>
            <person name="Kusch H."/>
            <person name="LaButti K."/>
            <person name="Lagendijk E.L."/>
            <person name="Lapidus A."/>
            <person name="Levasseur A."/>
            <person name="Lindquist E."/>
            <person name="Lipzen A."/>
            <person name="Logrieco A.F."/>
            <person name="MacCabe A."/>
            <person name="Maekelae M.R."/>
            <person name="Malavazi I."/>
            <person name="Melin P."/>
            <person name="Meyer V."/>
            <person name="Mielnichuk N."/>
            <person name="Miskei M."/>
            <person name="Molnar A.P."/>
            <person name="Mule G."/>
            <person name="Ngan C.Y."/>
            <person name="Orejas M."/>
            <person name="Orosz E."/>
            <person name="Ouedraogo J.P."/>
            <person name="Overkamp K.M."/>
            <person name="Park H.-S."/>
            <person name="Perrone G."/>
            <person name="Piumi F."/>
            <person name="Punt P.J."/>
            <person name="Ram A.F."/>
            <person name="Ramon A."/>
            <person name="Rauscher S."/>
            <person name="Record E."/>
            <person name="Riano-Pachon D.M."/>
            <person name="Robert V."/>
            <person name="Roehrig J."/>
            <person name="Ruller R."/>
            <person name="Salamov A."/>
            <person name="Salih N.S."/>
            <person name="Samson R.A."/>
            <person name="Sandor E."/>
            <person name="Sanguinetti M."/>
            <person name="Schuetze T."/>
            <person name="Sepcic K."/>
            <person name="Shelest E."/>
            <person name="Sherlock G."/>
            <person name="Sophianopoulou V."/>
            <person name="Squina F.M."/>
            <person name="Sun H."/>
            <person name="Susca A."/>
            <person name="Todd R.B."/>
            <person name="Tsang A."/>
            <person name="Unkles S.E."/>
            <person name="van de Wiele N."/>
            <person name="van Rossen-Uffink D."/>
            <person name="Oliveira J.V."/>
            <person name="Vesth T.C."/>
            <person name="Visser J."/>
            <person name="Yu J.-H."/>
            <person name="Zhou M."/>
            <person name="Andersen M.R."/>
            <person name="Archer D.B."/>
            <person name="Baker S.E."/>
            <person name="Benoit I."/>
            <person name="Brakhage A.A."/>
            <person name="Braus G.H."/>
            <person name="Fischer R."/>
            <person name="Frisvad J.C."/>
            <person name="Goldman G.H."/>
            <person name="Houbraken J."/>
            <person name="Oakley B."/>
            <person name="Pocsi I."/>
            <person name="Scazzocchio C."/>
            <person name="Seiboth B."/>
            <person name="vanKuyk P.A."/>
            <person name="Wortman J."/>
            <person name="Dyer P.S."/>
            <person name="Grigoriev I.V."/>
        </authorList>
    </citation>
    <scope>NUCLEOTIDE SEQUENCE [LARGE SCALE GENOMIC DNA]</scope>
    <source>
        <strain evidence="3">ITEM 5010</strain>
    </source>
</reference>
<dbReference type="OrthoDB" id="10017101at2759"/>
<feature type="domain" description="Methyltransferase" evidence="1">
    <location>
        <begin position="33"/>
        <end position="147"/>
    </location>
</feature>
<proteinExistence type="predicted"/>
<dbReference type="GO" id="GO:0008168">
    <property type="term" value="F:methyltransferase activity"/>
    <property type="evidence" value="ECO:0007669"/>
    <property type="project" value="TreeGrafter"/>
</dbReference>
<dbReference type="PANTHER" id="PTHR43591:SF24">
    <property type="entry name" value="2-METHOXY-6-POLYPRENYL-1,4-BENZOQUINOL METHYLASE, MITOCHONDRIAL"/>
    <property type="match status" value="1"/>
</dbReference>
<dbReference type="SUPFAM" id="SSF53335">
    <property type="entry name" value="S-adenosyl-L-methionine-dependent methyltransferases"/>
    <property type="match status" value="1"/>
</dbReference>
<protein>
    <recommendedName>
        <fullName evidence="1">Methyltransferase domain-containing protein</fullName>
    </recommendedName>
</protein>
<evidence type="ECO:0000259" key="1">
    <source>
        <dbReference type="Pfam" id="PF13847"/>
    </source>
</evidence>
<name>A0A1R3RA91_ASPC5</name>